<feature type="active site" description="Schiff-base intermediate with DNA" evidence="15">
    <location>
        <position position="2"/>
    </location>
</feature>
<accession>A0A1H5UBG0</accession>
<keyword evidence="13 15" id="KW-0326">Glycosidase</keyword>
<comment type="caution">
    <text evidence="15">Lacks conserved residue(s) required for the propagation of feature annotation.</text>
</comment>
<evidence type="ECO:0000256" key="13">
    <source>
        <dbReference type="ARBA" id="ARBA00023295"/>
    </source>
</evidence>
<keyword evidence="6 15" id="KW-0863">Zinc-finger</keyword>
<dbReference type="GO" id="GO:0003684">
    <property type="term" value="F:damaged DNA binding"/>
    <property type="evidence" value="ECO:0007669"/>
    <property type="project" value="InterPro"/>
</dbReference>
<evidence type="ECO:0000256" key="7">
    <source>
        <dbReference type="ARBA" id="ARBA00022801"/>
    </source>
</evidence>
<evidence type="ECO:0000259" key="16">
    <source>
        <dbReference type="PROSITE" id="PS51066"/>
    </source>
</evidence>
<dbReference type="InterPro" id="IPR010663">
    <property type="entry name" value="Znf_FPG/IleRS"/>
</dbReference>
<dbReference type="Pfam" id="PF06831">
    <property type="entry name" value="H2TH"/>
    <property type="match status" value="1"/>
</dbReference>
<evidence type="ECO:0000256" key="4">
    <source>
        <dbReference type="ARBA" id="ARBA00022723"/>
    </source>
</evidence>
<evidence type="ECO:0000259" key="17">
    <source>
        <dbReference type="PROSITE" id="PS51068"/>
    </source>
</evidence>
<dbReference type="Gene3D" id="1.10.8.50">
    <property type="match status" value="1"/>
</dbReference>
<reference evidence="18 19" key="1">
    <citation type="submission" date="2016-10" db="EMBL/GenBank/DDBJ databases">
        <authorList>
            <person name="de Groot N.N."/>
        </authorList>
    </citation>
    <scope>NUCLEOTIDE SEQUENCE [LARGE SCALE GENOMIC DNA]</scope>
    <source>
        <strain evidence="18 19">Nm13</strain>
    </source>
</reference>
<dbReference type="PROSITE" id="PS51066">
    <property type="entry name" value="ZF_FPG_2"/>
    <property type="match status" value="1"/>
</dbReference>
<keyword evidence="7 15" id="KW-0378">Hydrolase</keyword>
<dbReference type="SMART" id="SM01232">
    <property type="entry name" value="H2TH"/>
    <property type="match status" value="1"/>
</dbReference>
<comment type="cofactor">
    <cofactor evidence="15">
        <name>Zn(2+)</name>
        <dbReference type="ChEBI" id="CHEBI:29105"/>
    </cofactor>
    <text evidence="15">Binds 1 zinc ion per subunit.</text>
</comment>
<evidence type="ECO:0000256" key="3">
    <source>
        <dbReference type="ARBA" id="ARBA00011245"/>
    </source>
</evidence>
<dbReference type="InterPro" id="IPR035937">
    <property type="entry name" value="FPG_N"/>
</dbReference>
<feature type="binding site" evidence="15">
    <location>
        <position position="116"/>
    </location>
    <ligand>
        <name>DNA</name>
        <dbReference type="ChEBI" id="CHEBI:16991"/>
    </ligand>
</feature>
<dbReference type="InterPro" id="IPR000214">
    <property type="entry name" value="Znf_DNA_glyclase/AP_lyase"/>
</dbReference>
<dbReference type="HAMAP" id="MF_00103">
    <property type="entry name" value="Fapy_DNA_glycosyl"/>
    <property type="match status" value="1"/>
</dbReference>
<evidence type="ECO:0000313" key="19">
    <source>
        <dbReference type="Proteomes" id="UP000236753"/>
    </source>
</evidence>
<evidence type="ECO:0000256" key="12">
    <source>
        <dbReference type="ARBA" id="ARBA00023268"/>
    </source>
</evidence>
<dbReference type="OrthoDB" id="9800855at2"/>
<comment type="similarity">
    <text evidence="2 15">Belongs to the FPG family.</text>
</comment>
<feature type="active site" description="Proton donor" evidence="15">
    <location>
        <position position="3"/>
    </location>
</feature>
<keyword evidence="4 15" id="KW-0479">Metal-binding</keyword>
<feature type="active site" description="Proton donor; for beta-elimination activity" evidence="15">
    <location>
        <position position="58"/>
    </location>
</feature>
<dbReference type="InterPro" id="IPR012319">
    <property type="entry name" value="FPG_cat"/>
</dbReference>
<evidence type="ECO:0000256" key="14">
    <source>
        <dbReference type="ARBA" id="ARBA00044632"/>
    </source>
</evidence>
<feature type="domain" description="Formamidopyrimidine-DNA glycosylase catalytic" evidence="17">
    <location>
        <begin position="2"/>
        <end position="119"/>
    </location>
</feature>
<comment type="subunit">
    <text evidence="3 15">Monomer.</text>
</comment>
<evidence type="ECO:0000256" key="9">
    <source>
        <dbReference type="ARBA" id="ARBA00023125"/>
    </source>
</evidence>
<evidence type="ECO:0000256" key="8">
    <source>
        <dbReference type="ARBA" id="ARBA00022833"/>
    </source>
</evidence>
<dbReference type="GO" id="GO:0140078">
    <property type="term" value="F:class I DNA-(apurinic or apyrimidinic site) endonuclease activity"/>
    <property type="evidence" value="ECO:0007669"/>
    <property type="project" value="UniProtKB-EC"/>
</dbReference>
<feature type="domain" description="FPG-type" evidence="16">
    <location>
        <begin position="243"/>
        <end position="277"/>
    </location>
</feature>
<organism evidence="18 19">
    <name type="scientific">Nitrosomonas ureae</name>
    <dbReference type="NCBI Taxonomy" id="44577"/>
    <lineage>
        <taxon>Bacteria</taxon>
        <taxon>Pseudomonadati</taxon>
        <taxon>Pseudomonadota</taxon>
        <taxon>Betaproteobacteria</taxon>
        <taxon>Nitrosomonadales</taxon>
        <taxon>Nitrosomonadaceae</taxon>
        <taxon>Nitrosomonas</taxon>
    </lineage>
</organism>
<evidence type="ECO:0000256" key="11">
    <source>
        <dbReference type="ARBA" id="ARBA00023239"/>
    </source>
</evidence>
<dbReference type="EC" id="3.2.2.23" evidence="15"/>
<name>A0A1H5UBG0_9PROT</name>
<dbReference type="Pfam" id="PF06827">
    <property type="entry name" value="zf-FPG_IleRS"/>
    <property type="match status" value="1"/>
</dbReference>
<evidence type="ECO:0000256" key="10">
    <source>
        <dbReference type="ARBA" id="ARBA00023204"/>
    </source>
</evidence>
<evidence type="ECO:0000256" key="2">
    <source>
        <dbReference type="ARBA" id="ARBA00009409"/>
    </source>
</evidence>
<dbReference type="GO" id="GO:0034039">
    <property type="term" value="F:8-oxo-7,8-dihydroguanine DNA N-glycosylase activity"/>
    <property type="evidence" value="ECO:0007669"/>
    <property type="project" value="TreeGrafter"/>
</dbReference>
<proteinExistence type="inferred from homology"/>
<comment type="catalytic activity">
    <reaction evidence="14 15">
        <text>2'-deoxyribonucleotide-(2'-deoxyribose 5'-phosphate)-2'-deoxyribonucleotide-DNA = a 3'-end 2'-deoxyribonucleotide-(2,3-dehydro-2,3-deoxyribose 5'-phosphate)-DNA + a 5'-end 5'-phospho-2'-deoxyribonucleoside-DNA + H(+)</text>
        <dbReference type="Rhea" id="RHEA:66592"/>
        <dbReference type="Rhea" id="RHEA-COMP:13180"/>
        <dbReference type="Rhea" id="RHEA-COMP:16897"/>
        <dbReference type="Rhea" id="RHEA-COMP:17067"/>
        <dbReference type="ChEBI" id="CHEBI:15378"/>
        <dbReference type="ChEBI" id="CHEBI:136412"/>
        <dbReference type="ChEBI" id="CHEBI:157695"/>
        <dbReference type="ChEBI" id="CHEBI:167181"/>
        <dbReference type="EC" id="4.2.99.18"/>
    </reaction>
</comment>
<dbReference type="InterPro" id="IPR010979">
    <property type="entry name" value="Ribosomal_uS13-like_H2TH"/>
</dbReference>
<dbReference type="Proteomes" id="UP000236753">
    <property type="component" value="Unassembled WGS sequence"/>
</dbReference>
<dbReference type="NCBIfam" id="NF002211">
    <property type="entry name" value="PRK01103.1"/>
    <property type="match status" value="1"/>
</dbReference>
<dbReference type="GO" id="GO:0008270">
    <property type="term" value="F:zinc ion binding"/>
    <property type="evidence" value="ECO:0007669"/>
    <property type="project" value="UniProtKB-UniRule"/>
</dbReference>
<gene>
    <name evidence="15" type="primary">mutM</name>
    <name evidence="15" type="synonym">fpg</name>
    <name evidence="18" type="ORF">SAMN05216334_10765</name>
</gene>
<feature type="binding site" evidence="15">
    <location>
        <position position="97"/>
    </location>
    <ligand>
        <name>DNA</name>
        <dbReference type="ChEBI" id="CHEBI:16991"/>
    </ligand>
</feature>
<feature type="active site" description="Proton donor; for delta-elimination activity" evidence="15">
    <location>
        <position position="267"/>
    </location>
</feature>
<dbReference type="SMART" id="SM00898">
    <property type="entry name" value="Fapy_DNA_glyco"/>
    <property type="match status" value="1"/>
</dbReference>
<evidence type="ECO:0000256" key="15">
    <source>
        <dbReference type="HAMAP-Rule" id="MF_00103"/>
    </source>
</evidence>
<dbReference type="SUPFAM" id="SSF46946">
    <property type="entry name" value="S13-like H2TH domain"/>
    <property type="match status" value="1"/>
</dbReference>
<dbReference type="RefSeq" id="WP_103966115.1">
    <property type="nucleotide sequence ID" value="NZ_FNUX01000007.1"/>
</dbReference>
<dbReference type="SUPFAM" id="SSF57716">
    <property type="entry name" value="Glucocorticoid receptor-like (DNA-binding domain)"/>
    <property type="match status" value="1"/>
</dbReference>
<dbReference type="Gene3D" id="3.20.190.10">
    <property type="entry name" value="MutM-like, N-terminal"/>
    <property type="match status" value="1"/>
</dbReference>
<dbReference type="PANTHER" id="PTHR22993:SF9">
    <property type="entry name" value="FORMAMIDOPYRIMIDINE-DNA GLYCOSYLASE"/>
    <property type="match status" value="1"/>
</dbReference>
<dbReference type="Pfam" id="PF01149">
    <property type="entry name" value="Fapy_DNA_glyco"/>
    <property type="match status" value="1"/>
</dbReference>
<dbReference type="EMBL" id="FNUX01000007">
    <property type="protein sequence ID" value="SEF72354.1"/>
    <property type="molecule type" value="Genomic_DNA"/>
</dbReference>
<evidence type="ECO:0000256" key="5">
    <source>
        <dbReference type="ARBA" id="ARBA00022763"/>
    </source>
</evidence>
<dbReference type="PROSITE" id="PS01242">
    <property type="entry name" value="ZF_FPG_1"/>
    <property type="match status" value="1"/>
</dbReference>
<dbReference type="SUPFAM" id="SSF81624">
    <property type="entry name" value="N-terminal domain of MutM-like DNA repair proteins"/>
    <property type="match status" value="1"/>
</dbReference>
<dbReference type="AlphaFoldDB" id="A0A1H5UBG0"/>
<dbReference type="InterPro" id="IPR015886">
    <property type="entry name" value="H2TH_FPG"/>
</dbReference>
<evidence type="ECO:0000256" key="6">
    <source>
        <dbReference type="ARBA" id="ARBA00022771"/>
    </source>
</evidence>
<dbReference type="InterPro" id="IPR015887">
    <property type="entry name" value="DNA_glyclase_Znf_dom_DNA_BS"/>
</dbReference>
<keyword evidence="8 15" id="KW-0862">Zinc</keyword>
<keyword evidence="10 15" id="KW-0234">DNA repair</keyword>
<dbReference type="NCBIfam" id="TIGR00577">
    <property type="entry name" value="fpg"/>
    <property type="match status" value="1"/>
</dbReference>
<evidence type="ECO:0000313" key="18">
    <source>
        <dbReference type="EMBL" id="SEF72354.1"/>
    </source>
</evidence>
<dbReference type="FunFam" id="1.10.8.50:FF:000003">
    <property type="entry name" value="Formamidopyrimidine-DNA glycosylase"/>
    <property type="match status" value="1"/>
</dbReference>
<keyword evidence="5 15" id="KW-0227">DNA damage</keyword>
<comment type="function">
    <text evidence="15">Involved in base excision repair of DNA damaged by oxidation or by mutagenic agents. Acts as DNA glycosylase that recognizes and removes damaged bases. Has a preference for oxidized purines, such as 7,8-dihydro-8-oxoguanine (8-oxoG). Has AP (apurinic/apyrimidinic) lyase activity and introduces nicks in the DNA strand. Cleaves the DNA backbone by beta-delta elimination to generate a single-strand break at the site of the removed base with both 3'- and 5'-phosphates.</text>
</comment>
<comment type="catalytic activity">
    <reaction evidence="1 15">
        <text>Hydrolysis of DNA containing ring-opened 7-methylguanine residues, releasing 2,6-diamino-4-hydroxy-5-(N-methyl)formamidopyrimidine.</text>
        <dbReference type="EC" id="3.2.2.23"/>
    </reaction>
</comment>
<dbReference type="GO" id="GO:0006284">
    <property type="term" value="P:base-excision repair"/>
    <property type="evidence" value="ECO:0007669"/>
    <property type="project" value="InterPro"/>
</dbReference>
<dbReference type="PANTHER" id="PTHR22993">
    <property type="entry name" value="FORMAMIDOPYRIMIDINE-DNA GLYCOSYLASE"/>
    <property type="match status" value="1"/>
</dbReference>
<dbReference type="PROSITE" id="PS51068">
    <property type="entry name" value="FPG_CAT"/>
    <property type="match status" value="1"/>
</dbReference>
<keyword evidence="9 15" id="KW-0238">DNA-binding</keyword>
<dbReference type="EC" id="4.2.99.18" evidence="15"/>
<sequence>MPELPEVETTGRGIAPHLTGQVIASVIIRNAMLRWPIPENLPVLLPGLTIQRVTRRAKYLLLDCGKGMLILHLGMSGSLRVLLPELMQLPESSPRKHDHFDLILNSQTVLRLHDPRRFGAVLWHAGNVAQHPLLMNLGPEPLTADFNAQYLFRETRGLRACIKQTLMNSRVVAGIGNIYANEALYLAGINPKAIAGRIGIGRYEKLVQAVKHTLQLAIEAGGSSLRNFVHSDGTRGYFQQHYWVYGRSGKRCKQCSSVIKQIKQGQRSSFYCSGCQH</sequence>
<evidence type="ECO:0000256" key="1">
    <source>
        <dbReference type="ARBA" id="ARBA00001668"/>
    </source>
</evidence>
<keyword evidence="11 15" id="KW-0456">Lyase</keyword>
<protein>
    <recommendedName>
        <fullName evidence="15">Formamidopyrimidine-DNA glycosylase</fullName>
        <shortName evidence="15">Fapy-DNA glycosylase</shortName>
        <ecNumber evidence="15">3.2.2.23</ecNumber>
    </recommendedName>
    <alternativeName>
        <fullName evidence="15">DNA-(apurinic or apyrimidinic site) lyase MutM</fullName>
        <shortName evidence="15">AP lyase MutM</shortName>
        <ecNumber evidence="15">4.2.99.18</ecNumber>
    </alternativeName>
</protein>
<dbReference type="InterPro" id="IPR020629">
    <property type="entry name" value="FPG_Glyclase"/>
</dbReference>
<dbReference type="CDD" id="cd08966">
    <property type="entry name" value="EcFpg-like_N"/>
    <property type="match status" value="1"/>
</dbReference>
<keyword evidence="12 15" id="KW-0511">Multifunctional enzyme</keyword>